<dbReference type="HOGENOM" id="CLU_634145_0_0_4"/>
<organism evidence="2 3">
    <name type="scientific">Castellaniella defragrans (strain DSM 12143 / CCUG 39792 / 65Phen)</name>
    <name type="common">Alcaligenes defragrans</name>
    <dbReference type="NCBI Taxonomy" id="1437824"/>
    <lineage>
        <taxon>Bacteria</taxon>
        <taxon>Pseudomonadati</taxon>
        <taxon>Pseudomonadota</taxon>
        <taxon>Betaproteobacteria</taxon>
        <taxon>Burkholderiales</taxon>
        <taxon>Alcaligenaceae</taxon>
        <taxon>Castellaniella</taxon>
    </lineage>
</organism>
<dbReference type="Proteomes" id="UP000019805">
    <property type="component" value="Chromosome"/>
</dbReference>
<keyword evidence="3" id="KW-1185">Reference proteome</keyword>
<evidence type="ECO:0000256" key="1">
    <source>
        <dbReference type="SAM" id="MobiDB-lite"/>
    </source>
</evidence>
<dbReference type="eggNOG" id="COG3188">
    <property type="taxonomic scope" value="Bacteria"/>
</dbReference>
<dbReference type="EMBL" id="HG916765">
    <property type="protein sequence ID" value="CDM23229.1"/>
    <property type="molecule type" value="Genomic_DNA"/>
</dbReference>
<proteinExistence type="predicted"/>
<name>W8WUK2_CASD6</name>
<dbReference type="STRING" id="1437824.BN940_03776"/>
<reference evidence="2 3" key="1">
    <citation type="journal article" date="2014" name="BMC Microbiol.">
        <title>The oxygen-independent metabolism of cyclic monoterpenes in Castellaniella defragrans 65Phen.</title>
        <authorList>
            <person name="Petasch J."/>
            <person name="Disch E.M."/>
            <person name="Markert S."/>
            <person name="Becher D."/>
            <person name="Schweder T."/>
            <person name="Huttel B."/>
            <person name="Reinhardt R."/>
            <person name="Harder J."/>
        </authorList>
    </citation>
    <scope>NUCLEOTIDE SEQUENCE [LARGE SCALE GENOMIC DNA]</scope>
    <source>
        <strain evidence="2">65Phen</strain>
    </source>
</reference>
<feature type="region of interest" description="Disordered" evidence="1">
    <location>
        <begin position="75"/>
        <end position="97"/>
    </location>
</feature>
<evidence type="ECO:0000313" key="2">
    <source>
        <dbReference type="EMBL" id="CDM23229.1"/>
    </source>
</evidence>
<dbReference type="AlphaFoldDB" id="W8WUK2"/>
<evidence type="ECO:0000313" key="3">
    <source>
        <dbReference type="Proteomes" id="UP000019805"/>
    </source>
</evidence>
<dbReference type="KEGG" id="cdn:BN940_03776"/>
<protein>
    <submittedName>
        <fullName evidence="2">Uncharacterized protein</fullName>
    </submittedName>
</protein>
<gene>
    <name evidence="2" type="ORF">BN940_03776</name>
</gene>
<accession>W8WUK2</accession>
<sequence length="432" mass="44423">MGDFAAVFAPRDPWISSPGPARPGDPACHPMNGIVRLLAVSALLGGASLAPARAWQAADPDAALIDLAPQRYAVPDVPRDVPSDVPSDAAEAGDAADVPDASGAVAVPGLRYDLLFLDEPGHGTVLADCDVPGGSGPLASGEVEGCFRLRWFGSAADPAAGAGPSGGFGPLASGGLDAWTLGARNWRYRSSAGYGVTLGSTAAGAPDWGRPVRLAGVGVARSVSQGRLPAGSWDYAVAVGAVDTGRTPAEGDLAYGPVALDATTRYAPDRDLILASRLQSAQGLTALGLGGDYSMGGAGAWRFGVSGSRQPLAEGWRRQLGYTLGLLPGWDLSWVNARQGGGYADLAAYGGDPGCDCVSNQWQLDLAAGRWGSFSGSFERRLDAAGGGLDERVGLAHGFRYGPYLRVRLETNRNLTSGDYGLGARFSLPLDW</sequence>